<protein>
    <submittedName>
        <fullName evidence="1">Uncharacterized protein</fullName>
    </submittedName>
</protein>
<organism evidence="1 2">
    <name type="scientific">Paraburkholderia madseniana</name>
    <dbReference type="NCBI Taxonomy" id="2599607"/>
    <lineage>
        <taxon>Bacteria</taxon>
        <taxon>Pseudomonadati</taxon>
        <taxon>Pseudomonadota</taxon>
        <taxon>Betaproteobacteria</taxon>
        <taxon>Burkholderiales</taxon>
        <taxon>Burkholderiaceae</taxon>
        <taxon>Paraburkholderia</taxon>
    </lineage>
</organism>
<proteinExistence type="predicted"/>
<evidence type="ECO:0000313" key="1">
    <source>
        <dbReference type="EMBL" id="KAE8756188.1"/>
    </source>
</evidence>
<gene>
    <name evidence="1" type="ORF">FSO04_30480</name>
</gene>
<name>A0A6N6W8G2_9BURK</name>
<evidence type="ECO:0000313" key="2">
    <source>
        <dbReference type="Proteomes" id="UP000463700"/>
    </source>
</evidence>
<dbReference type="EMBL" id="VOSW01000069">
    <property type="protein sequence ID" value="KAE8756188.1"/>
    <property type="molecule type" value="Genomic_DNA"/>
</dbReference>
<reference evidence="1 2" key="1">
    <citation type="journal article" date="2020" name="Int. J. Syst. Evol. Microbiol.">
        <title>Paraburkholderia madseniana sp. nov., a phenolic acid-degrading bacterium isolated from acidic forest soil.</title>
        <authorList>
            <person name="Wilhelm R.C."/>
            <person name="Murphy S.J.L."/>
            <person name="Feriancek N.M."/>
            <person name="Karasz D.C."/>
            <person name="DeRito C.M."/>
            <person name="Newman J.D."/>
            <person name="Buckley D.H."/>
        </authorList>
    </citation>
    <scope>NUCLEOTIDE SEQUENCE [LARGE SCALE GENOMIC DNA]</scope>
    <source>
        <strain evidence="1 2">RP11</strain>
    </source>
</reference>
<sequence length="56" mass="5673">MRPLRAVPGTSRTVSLTLAALPEMAQSSVTLHGIVGTGIGYQSSTTTLGSTTGGRQ</sequence>
<dbReference type="Proteomes" id="UP000463700">
    <property type="component" value="Unassembled WGS sequence"/>
</dbReference>
<dbReference type="AlphaFoldDB" id="A0A6N6W8G2"/>
<accession>A0A6N6W8G2</accession>
<comment type="caution">
    <text evidence="1">The sequence shown here is derived from an EMBL/GenBank/DDBJ whole genome shotgun (WGS) entry which is preliminary data.</text>
</comment>